<protein>
    <submittedName>
        <fullName evidence="2">Uncharacterized protein</fullName>
    </submittedName>
</protein>
<feature type="region of interest" description="Disordered" evidence="1">
    <location>
        <begin position="1"/>
        <end position="27"/>
    </location>
</feature>
<evidence type="ECO:0000313" key="2">
    <source>
        <dbReference type="EMBL" id="KAI5329111.1"/>
    </source>
</evidence>
<evidence type="ECO:0000256" key="1">
    <source>
        <dbReference type="SAM" id="MobiDB-lite"/>
    </source>
</evidence>
<gene>
    <name evidence="2" type="ORF">L3X38_028508</name>
</gene>
<keyword evidence="3" id="KW-1185">Reference proteome</keyword>
<dbReference type="Proteomes" id="UP001054821">
    <property type="component" value="Chromosome 5"/>
</dbReference>
<accession>A0AAD4VQU4</accession>
<evidence type="ECO:0000313" key="3">
    <source>
        <dbReference type="Proteomes" id="UP001054821"/>
    </source>
</evidence>
<dbReference type="EMBL" id="JAJFAZ020000005">
    <property type="protein sequence ID" value="KAI5329111.1"/>
    <property type="molecule type" value="Genomic_DNA"/>
</dbReference>
<reference evidence="2 3" key="1">
    <citation type="journal article" date="2022" name="G3 (Bethesda)">
        <title>Whole-genome sequence and methylome profiling of the almond [Prunus dulcis (Mill.) D.A. Webb] cultivar 'Nonpareil'.</title>
        <authorList>
            <person name="D'Amico-Willman K.M."/>
            <person name="Ouma W.Z."/>
            <person name="Meulia T."/>
            <person name="Sideli G.M."/>
            <person name="Gradziel T.M."/>
            <person name="Fresnedo-Ramirez J."/>
        </authorList>
    </citation>
    <scope>NUCLEOTIDE SEQUENCE [LARGE SCALE GENOMIC DNA]</scope>
    <source>
        <strain evidence="2">Clone GOH B32 T37-40</strain>
    </source>
</reference>
<name>A0AAD4VQU4_PRUDU</name>
<feature type="compositionally biased region" description="Basic residues" evidence="1">
    <location>
        <begin position="8"/>
        <end position="23"/>
    </location>
</feature>
<sequence length="75" mass="8222">MPSCNRTGSKHPRKTRSPNRRRRLTEDLLSSSLSLNDSTGTRARSFILDAILAAPSVESHHNIGRVALILDLGSL</sequence>
<dbReference type="AlphaFoldDB" id="A0AAD4VQU4"/>
<comment type="caution">
    <text evidence="2">The sequence shown here is derived from an EMBL/GenBank/DDBJ whole genome shotgun (WGS) entry which is preliminary data.</text>
</comment>
<organism evidence="2 3">
    <name type="scientific">Prunus dulcis</name>
    <name type="common">Almond</name>
    <name type="synonym">Amygdalus dulcis</name>
    <dbReference type="NCBI Taxonomy" id="3755"/>
    <lineage>
        <taxon>Eukaryota</taxon>
        <taxon>Viridiplantae</taxon>
        <taxon>Streptophyta</taxon>
        <taxon>Embryophyta</taxon>
        <taxon>Tracheophyta</taxon>
        <taxon>Spermatophyta</taxon>
        <taxon>Magnoliopsida</taxon>
        <taxon>eudicotyledons</taxon>
        <taxon>Gunneridae</taxon>
        <taxon>Pentapetalae</taxon>
        <taxon>rosids</taxon>
        <taxon>fabids</taxon>
        <taxon>Rosales</taxon>
        <taxon>Rosaceae</taxon>
        <taxon>Amygdaloideae</taxon>
        <taxon>Amygdaleae</taxon>
        <taxon>Prunus</taxon>
    </lineage>
</organism>
<proteinExistence type="predicted"/>